<accession>A0A9Q1JQL2</accession>
<reference evidence="2" key="1">
    <citation type="submission" date="2022-04" db="EMBL/GenBank/DDBJ databases">
        <title>Carnegiea gigantea Genome sequencing and assembly v2.</title>
        <authorList>
            <person name="Copetti D."/>
            <person name="Sanderson M.J."/>
            <person name="Burquez A."/>
            <person name="Wojciechowski M.F."/>
        </authorList>
    </citation>
    <scope>NUCLEOTIDE SEQUENCE</scope>
    <source>
        <strain evidence="2">SGP5-SGP5p</strain>
        <tissue evidence="2">Aerial part</tissue>
    </source>
</reference>
<evidence type="ECO:0000256" key="1">
    <source>
        <dbReference type="SAM" id="MobiDB-lite"/>
    </source>
</evidence>
<proteinExistence type="predicted"/>
<organism evidence="2 3">
    <name type="scientific">Carnegiea gigantea</name>
    <dbReference type="NCBI Taxonomy" id="171969"/>
    <lineage>
        <taxon>Eukaryota</taxon>
        <taxon>Viridiplantae</taxon>
        <taxon>Streptophyta</taxon>
        <taxon>Embryophyta</taxon>
        <taxon>Tracheophyta</taxon>
        <taxon>Spermatophyta</taxon>
        <taxon>Magnoliopsida</taxon>
        <taxon>eudicotyledons</taxon>
        <taxon>Gunneridae</taxon>
        <taxon>Pentapetalae</taxon>
        <taxon>Caryophyllales</taxon>
        <taxon>Cactineae</taxon>
        <taxon>Cactaceae</taxon>
        <taxon>Cactoideae</taxon>
        <taxon>Echinocereeae</taxon>
        <taxon>Carnegiea</taxon>
    </lineage>
</organism>
<protein>
    <submittedName>
        <fullName evidence="2">Uncharacterized protein</fullName>
    </submittedName>
</protein>
<dbReference type="EMBL" id="JAKOGI010000925">
    <property type="protein sequence ID" value="KAJ8429183.1"/>
    <property type="molecule type" value="Genomic_DNA"/>
</dbReference>
<feature type="compositionally biased region" description="Pro residues" evidence="1">
    <location>
        <begin position="217"/>
        <end position="227"/>
    </location>
</feature>
<name>A0A9Q1JQL2_9CARY</name>
<keyword evidence="3" id="KW-1185">Reference proteome</keyword>
<sequence>MATITGGYVEGVTWPAWKAQLRGAQQVVTTEQRPCVTVPTMVFGGKEALCFASPHNGPLVVETKIASAIVRRILIDMGRSVDIIIWDCLKKLAHTGGDIVPLVHPILGFGGQEVNPTSMIHLPLRFDDNLNARNLEVDFLVVDVPTAYNGSRHQHPRGLVTSSPRPSPLPEGGLNSTSSGSQPSASAHCGGRPRSSCPPETLGPTSPRPCVNTLMPPSRPPQLPPPWPLKVLPPTGVTGLSYRPLRHLVPPLTFPSTAGTGLPRSTLHRGPYPRSERFDHGHPSLGDLVASEVPKAAKSQDLTKS</sequence>
<feature type="compositionally biased region" description="Low complexity" evidence="1">
    <location>
        <begin position="176"/>
        <end position="186"/>
    </location>
</feature>
<comment type="caution">
    <text evidence="2">The sequence shown here is derived from an EMBL/GenBank/DDBJ whole genome shotgun (WGS) entry which is preliminary data.</text>
</comment>
<evidence type="ECO:0000313" key="3">
    <source>
        <dbReference type="Proteomes" id="UP001153076"/>
    </source>
</evidence>
<gene>
    <name evidence="2" type="ORF">Cgig2_028756</name>
</gene>
<dbReference type="Proteomes" id="UP001153076">
    <property type="component" value="Unassembled WGS sequence"/>
</dbReference>
<feature type="region of interest" description="Disordered" evidence="1">
    <location>
        <begin position="254"/>
        <end position="305"/>
    </location>
</feature>
<evidence type="ECO:0000313" key="2">
    <source>
        <dbReference type="EMBL" id="KAJ8429183.1"/>
    </source>
</evidence>
<dbReference type="PANTHER" id="PTHR33240">
    <property type="entry name" value="OS08G0508500 PROTEIN"/>
    <property type="match status" value="1"/>
</dbReference>
<dbReference type="OrthoDB" id="2011418at2759"/>
<feature type="region of interest" description="Disordered" evidence="1">
    <location>
        <begin position="151"/>
        <end position="227"/>
    </location>
</feature>
<dbReference type="PANTHER" id="PTHR33240:SF17">
    <property type="entry name" value="EUKARYOTIC PEPTIDE CHAIN RELEASE FACTOR GTP-BINDING SUBUNIT-LIKE"/>
    <property type="match status" value="1"/>
</dbReference>
<dbReference type="AlphaFoldDB" id="A0A9Q1JQL2"/>